<evidence type="ECO:0000256" key="1">
    <source>
        <dbReference type="SAM" id="MobiDB-lite"/>
    </source>
</evidence>
<dbReference type="Proteomes" id="UP000006727">
    <property type="component" value="Chromosome 22"/>
</dbReference>
<name>A0A7I3YWE0_PHYPA</name>
<organism evidence="2 3">
    <name type="scientific">Physcomitrium patens</name>
    <name type="common">Spreading-leaved earth moss</name>
    <name type="synonym">Physcomitrella patens</name>
    <dbReference type="NCBI Taxonomy" id="3218"/>
    <lineage>
        <taxon>Eukaryota</taxon>
        <taxon>Viridiplantae</taxon>
        <taxon>Streptophyta</taxon>
        <taxon>Embryophyta</taxon>
        <taxon>Bryophyta</taxon>
        <taxon>Bryophytina</taxon>
        <taxon>Bryopsida</taxon>
        <taxon>Funariidae</taxon>
        <taxon>Funariales</taxon>
        <taxon>Funariaceae</taxon>
        <taxon>Physcomitrium</taxon>
    </lineage>
</organism>
<reference evidence="2 3" key="2">
    <citation type="journal article" date="2018" name="Plant J.">
        <title>The Physcomitrella patens chromosome-scale assembly reveals moss genome structure and evolution.</title>
        <authorList>
            <person name="Lang D."/>
            <person name="Ullrich K.K."/>
            <person name="Murat F."/>
            <person name="Fuchs J."/>
            <person name="Jenkins J."/>
            <person name="Haas F.B."/>
            <person name="Piednoel M."/>
            <person name="Gundlach H."/>
            <person name="Van Bel M."/>
            <person name="Meyberg R."/>
            <person name="Vives C."/>
            <person name="Morata J."/>
            <person name="Symeonidi A."/>
            <person name="Hiss M."/>
            <person name="Muchero W."/>
            <person name="Kamisugi Y."/>
            <person name="Saleh O."/>
            <person name="Blanc G."/>
            <person name="Decker E.L."/>
            <person name="van Gessel N."/>
            <person name="Grimwood J."/>
            <person name="Hayes R.D."/>
            <person name="Graham S.W."/>
            <person name="Gunter L.E."/>
            <person name="McDaniel S.F."/>
            <person name="Hoernstein S.N.W."/>
            <person name="Larsson A."/>
            <person name="Li F.W."/>
            <person name="Perroud P.F."/>
            <person name="Phillips J."/>
            <person name="Ranjan P."/>
            <person name="Rokshar D.S."/>
            <person name="Rothfels C.J."/>
            <person name="Schneider L."/>
            <person name="Shu S."/>
            <person name="Stevenson D.W."/>
            <person name="Thummler F."/>
            <person name="Tillich M."/>
            <person name="Villarreal Aguilar J.C."/>
            <person name="Widiez T."/>
            <person name="Wong G.K."/>
            <person name="Wymore A."/>
            <person name="Zhang Y."/>
            <person name="Zimmer A.D."/>
            <person name="Quatrano R.S."/>
            <person name="Mayer K.F.X."/>
            <person name="Goodstein D."/>
            <person name="Casacuberta J.M."/>
            <person name="Vandepoele K."/>
            <person name="Reski R."/>
            <person name="Cuming A.C."/>
            <person name="Tuskan G.A."/>
            <person name="Maumus F."/>
            <person name="Salse J."/>
            <person name="Schmutz J."/>
            <person name="Rensing S.A."/>
        </authorList>
    </citation>
    <scope>NUCLEOTIDE SEQUENCE [LARGE SCALE GENOMIC DNA]</scope>
    <source>
        <strain evidence="2 3">cv. Gransden 2004</strain>
    </source>
</reference>
<protein>
    <submittedName>
        <fullName evidence="2">Uncharacterized protein</fullName>
    </submittedName>
</protein>
<dbReference type="EMBL" id="ABEU02000022">
    <property type="status" value="NOT_ANNOTATED_CDS"/>
    <property type="molecule type" value="Genomic_DNA"/>
</dbReference>
<feature type="compositionally biased region" description="Acidic residues" evidence="1">
    <location>
        <begin position="127"/>
        <end position="138"/>
    </location>
</feature>
<sequence length="160" mass="17913">ELTGYPGFPQPLFCCFSQLGAVLHFFASLPSLPAVALLRPCLVWKITCCRGKLGKAGSTHNYSLVAVNFSRKKRTAFYLHNAKNRKRKLLSLELRWLNLLRGGEGCGVQTGALLLSERDEREGREVGEEDEEEEEDQAEGPCEPPCLTYCGCQRWVPPQL</sequence>
<dbReference type="EnsemblPlants" id="Pp3c22_8100V3.1">
    <property type="protein sequence ID" value="PAC:32903958.CDS.1"/>
    <property type="gene ID" value="Pp3c22_8100"/>
</dbReference>
<dbReference type="AlphaFoldDB" id="A0A7I3YWE0"/>
<accession>A0A7I3YWE0</accession>
<dbReference type="Gramene" id="Pp3c22_8100V3.1">
    <property type="protein sequence ID" value="PAC:32903958.CDS.1"/>
    <property type="gene ID" value="Pp3c22_8100"/>
</dbReference>
<dbReference type="InParanoid" id="A0A7I3YWE0"/>
<keyword evidence="3" id="KW-1185">Reference proteome</keyword>
<reference evidence="2" key="3">
    <citation type="submission" date="2020-12" db="UniProtKB">
        <authorList>
            <consortium name="EnsemblPlants"/>
        </authorList>
    </citation>
    <scope>IDENTIFICATION</scope>
</reference>
<evidence type="ECO:0000313" key="2">
    <source>
        <dbReference type="EnsemblPlants" id="PAC:32903958.CDS.1"/>
    </source>
</evidence>
<evidence type="ECO:0000313" key="3">
    <source>
        <dbReference type="Proteomes" id="UP000006727"/>
    </source>
</evidence>
<feature type="region of interest" description="Disordered" evidence="1">
    <location>
        <begin position="119"/>
        <end position="145"/>
    </location>
</feature>
<reference evidence="2 3" key="1">
    <citation type="journal article" date="2008" name="Science">
        <title>The Physcomitrella genome reveals evolutionary insights into the conquest of land by plants.</title>
        <authorList>
            <person name="Rensing S."/>
            <person name="Lang D."/>
            <person name="Zimmer A."/>
            <person name="Terry A."/>
            <person name="Salamov A."/>
            <person name="Shapiro H."/>
            <person name="Nishiyama T."/>
            <person name="Perroud P.-F."/>
            <person name="Lindquist E."/>
            <person name="Kamisugi Y."/>
            <person name="Tanahashi T."/>
            <person name="Sakakibara K."/>
            <person name="Fujita T."/>
            <person name="Oishi K."/>
            <person name="Shin-I T."/>
            <person name="Kuroki Y."/>
            <person name="Toyoda A."/>
            <person name="Suzuki Y."/>
            <person name="Hashimoto A."/>
            <person name="Yamaguchi K."/>
            <person name="Sugano A."/>
            <person name="Kohara Y."/>
            <person name="Fujiyama A."/>
            <person name="Anterola A."/>
            <person name="Aoki S."/>
            <person name="Ashton N."/>
            <person name="Barbazuk W.B."/>
            <person name="Barker E."/>
            <person name="Bennetzen J."/>
            <person name="Bezanilla M."/>
            <person name="Blankenship R."/>
            <person name="Cho S.H."/>
            <person name="Dutcher S."/>
            <person name="Estelle M."/>
            <person name="Fawcett J.A."/>
            <person name="Gundlach H."/>
            <person name="Hanada K."/>
            <person name="Heyl A."/>
            <person name="Hicks K.A."/>
            <person name="Hugh J."/>
            <person name="Lohr M."/>
            <person name="Mayer K."/>
            <person name="Melkozernov A."/>
            <person name="Murata T."/>
            <person name="Nelson D."/>
            <person name="Pils B."/>
            <person name="Prigge M."/>
            <person name="Reiss B."/>
            <person name="Renner T."/>
            <person name="Rombauts S."/>
            <person name="Rushton P."/>
            <person name="Sanderfoot A."/>
            <person name="Schween G."/>
            <person name="Shiu S.-H."/>
            <person name="Stueber K."/>
            <person name="Theodoulou F.L."/>
            <person name="Tu H."/>
            <person name="Van de Peer Y."/>
            <person name="Verrier P.J."/>
            <person name="Waters E."/>
            <person name="Wood A."/>
            <person name="Yang L."/>
            <person name="Cove D."/>
            <person name="Cuming A."/>
            <person name="Hasebe M."/>
            <person name="Lucas S."/>
            <person name="Mishler D.B."/>
            <person name="Reski R."/>
            <person name="Grigoriev I."/>
            <person name="Quatrano R.S."/>
            <person name="Boore J.L."/>
        </authorList>
    </citation>
    <scope>NUCLEOTIDE SEQUENCE [LARGE SCALE GENOMIC DNA]</scope>
    <source>
        <strain evidence="2 3">cv. Gransden 2004</strain>
    </source>
</reference>
<proteinExistence type="predicted"/>